<evidence type="ECO:0000256" key="1">
    <source>
        <dbReference type="PIRNR" id="PIRNR012524"/>
    </source>
</evidence>
<dbReference type="PANTHER" id="PTHR37296:SF1">
    <property type="entry name" value="CONSERVED VIRULENCE FACTOR B"/>
    <property type="match status" value="1"/>
</dbReference>
<feature type="domain" description="Conserved virulence factor B-like winged helix" evidence="2">
    <location>
        <begin position="224"/>
        <end position="281"/>
    </location>
</feature>
<dbReference type="EMBL" id="CP064795">
    <property type="protein sequence ID" value="QPG04440.1"/>
    <property type="molecule type" value="Genomic_DNA"/>
</dbReference>
<proteinExistence type="inferred from homology"/>
<dbReference type="RefSeq" id="WP_195809536.1">
    <property type="nucleotide sequence ID" value="NZ_CP064795.1"/>
</dbReference>
<keyword evidence="4" id="KW-1185">Reference proteome</keyword>
<evidence type="ECO:0000313" key="4">
    <source>
        <dbReference type="Proteomes" id="UP000595095"/>
    </source>
</evidence>
<name>A0A7S9DV64_9ALTE</name>
<dbReference type="InterPro" id="IPR012340">
    <property type="entry name" value="NA-bd_OB-fold"/>
</dbReference>
<comment type="similarity">
    <text evidence="1">Belongs to the CvfB family.</text>
</comment>
<dbReference type="KEGG" id="smaa:IT774_09225"/>
<sequence length="286" mass="31749">MIQVGKINELLVSGQFPFGFQLRDPQAEDQFDEETVTLLSSDAPADTTPGQTLEVFVLPDETGALIAKTTPPAILVGQTKVLRAVNATHFGAFFDWGLDKDLLVPTQYQEASIDPGRYYVVHAFYDKKTNRILGATRLHYFLEEHNDDLTEKQQVSAVVYAKTDLGFKVMVAERFTGVIFHSDAFKPLKIGEQVDAVVKEIRPDGKLNIALQRTDKVGRSTLEEAIIEDLEAHGGVSTLTDKSAPDEIYSRFQVSKAAYKKALGALYKQRKIVIDKQAVRLCSNKG</sequence>
<dbReference type="InterPro" id="IPR036388">
    <property type="entry name" value="WH-like_DNA-bd_sf"/>
</dbReference>
<dbReference type="Proteomes" id="UP000595095">
    <property type="component" value="Chromosome"/>
</dbReference>
<dbReference type="InterPro" id="IPR014464">
    <property type="entry name" value="CvfB_fam"/>
</dbReference>
<protein>
    <recommendedName>
        <fullName evidence="2">Conserved virulence factor B-like winged helix domain-containing protein</fullName>
    </recommendedName>
</protein>
<evidence type="ECO:0000259" key="2">
    <source>
        <dbReference type="Pfam" id="PF17783"/>
    </source>
</evidence>
<dbReference type="PIRSF" id="PIRSF012524">
    <property type="entry name" value="YitL_S1"/>
    <property type="match status" value="1"/>
</dbReference>
<organism evidence="3 4">
    <name type="scientific">Salinimonas marina</name>
    <dbReference type="NCBI Taxonomy" id="2785918"/>
    <lineage>
        <taxon>Bacteria</taxon>
        <taxon>Pseudomonadati</taxon>
        <taxon>Pseudomonadota</taxon>
        <taxon>Gammaproteobacteria</taxon>
        <taxon>Alteromonadales</taxon>
        <taxon>Alteromonadaceae</taxon>
        <taxon>Alteromonas/Salinimonas group</taxon>
        <taxon>Salinimonas</taxon>
    </lineage>
</organism>
<accession>A0A7S9DV64</accession>
<gene>
    <name evidence="3" type="ORF">IT774_09225</name>
</gene>
<dbReference type="AlphaFoldDB" id="A0A7S9DV64"/>
<dbReference type="Gene3D" id="2.40.50.140">
    <property type="entry name" value="Nucleic acid-binding proteins"/>
    <property type="match status" value="2"/>
</dbReference>
<dbReference type="PANTHER" id="PTHR37296">
    <property type="entry name" value="CONSERVED VIRULENCE FACTOR B"/>
    <property type="match status" value="1"/>
</dbReference>
<dbReference type="InterPro" id="IPR040764">
    <property type="entry name" value="CvfB_WH"/>
</dbReference>
<dbReference type="Gene3D" id="1.10.10.10">
    <property type="entry name" value="Winged helix-like DNA-binding domain superfamily/Winged helix DNA-binding domain"/>
    <property type="match status" value="1"/>
</dbReference>
<evidence type="ECO:0000313" key="3">
    <source>
        <dbReference type="EMBL" id="QPG04440.1"/>
    </source>
</evidence>
<reference evidence="3 4" key="1">
    <citation type="submission" date="2020-11" db="EMBL/GenBank/DDBJ databases">
        <title>Complete genome sequence for Salinimonas sp. strain G2-b.</title>
        <authorList>
            <person name="Park S.-J."/>
        </authorList>
    </citation>
    <scope>NUCLEOTIDE SEQUENCE [LARGE SCALE GENOMIC DNA]</scope>
    <source>
        <strain evidence="3 4">G2-b</strain>
    </source>
</reference>
<dbReference type="Pfam" id="PF17783">
    <property type="entry name" value="WHD_CvfB"/>
    <property type="match status" value="1"/>
</dbReference>